<dbReference type="EMBL" id="LBPN01000022">
    <property type="protein sequence ID" value="KKP58105.1"/>
    <property type="molecule type" value="Genomic_DNA"/>
</dbReference>
<dbReference type="AlphaFoldDB" id="A0A0G0D4D6"/>
<gene>
    <name evidence="3" type="ORF">UR52_C0022G0012</name>
</gene>
<dbReference type="Proteomes" id="UP000034176">
    <property type="component" value="Unassembled WGS sequence"/>
</dbReference>
<evidence type="ECO:0000256" key="1">
    <source>
        <dbReference type="ARBA" id="ARBA00009981"/>
    </source>
</evidence>
<organism evidence="3 4">
    <name type="scientific">Candidatus Gottesmanbacteria bacterium GW2011_GWA1_34_13</name>
    <dbReference type="NCBI Taxonomy" id="1618434"/>
    <lineage>
        <taxon>Bacteria</taxon>
        <taxon>Candidatus Gottesmaniibacteriota</taxon>
    </lineage>
</organism>
<dbReference type="SUPFAM" id="SSF143120">
    <property type="entry name" value="YefM-like"/>
    <property type="match status" value="1"/>
</dbReference>
<evidence type="ECO:0000313" key="3">
    <source>
        <dbReference type="EMBL" id="KKP58105.1"/>
    </source>
</evidence>
<dbReference type="Pfam" id="PF02604">
    <property type="entry name" value="PhdYeFM_antitox"/>
    <property type="match status" value="1"/>
</dbReference>
<comment type="function">
    <text evidence="2">Antitoxin component of a type II toxin-antitoxin (TA) system.</text>
</comment>
<sequence length="93" mass="10700">MNNLPTTLTTSEARINIYNMMKQVGKNLRRFIITHEGKPTAVLMPIEDVESLEETNEILADKKLMRDIRQAKKDIKAGRVYSLEQVKKELGIK</sequence>
<dbReference type="PANTHER" id="PTHR33713">
    <property type="entry name" value="ANTITOXIN YAFN-RELATED"/>
    <property type="match status" value="1"/>
</dbReference>
<evidence type="ECO:0000256" key="2">
    <source>
        <dbReference type="RuleBase" id="RU362080"/>
    </source>
</evidence>
<comment type="caution">
    <text evidence="3">The sequence shown here is derived from an EMBL/GenBank/DDBJ whole genome shotgun (WGS) entry which is preliminary data.</text>
</comment>
<dbReference type="Gene3D" id="3.40.1620.10">
    <property type="entry name" value="YefM-like domain"/>
    <property type="match status" value="1"/>
</dbReference>
<protein>
    <recommendedName>
        <fullName evidence="2">Antitoxin</fullName>
    </recommendedName>
</protein>
<proteinExistence type="inferred from homology"/>
<dbReference type="PANTHER" id="PTHR33713:SF6">
    <property type="entry name" value="ANTITOXIN YEFM"/>
    <property type="match status" value="1"/>
</dbReference>
<evidence type="ECO:0000313" key="4">
    <source>
        <dbReference type="Proteomes" id="UP000034176"/>
    </source>
</evidence>
<comment type="similarity">
    <text evidence="1 2">Belongs to the phD/YefM antitoxin family.</text>
</comment>
<dbReference type="Gene3D" id="1.10.1220.170">
    <property type="match status" value="1"/>
</dbReference>
<accession>A0A0G0D4D6</accession>
<reference evidence="3 4" key="1">
    <citation type="journal article" date="2015" name="Nature">
        <title>rRNA introns, odd ribosomes, and small enigmatic genomes across a large radiation of phyla.</title>
        <authorList>
            <person name="Brown C.T."/>
            <person name="Hug L.A."/>
            <person name="Thomas B.C."/>
            <person name="Sharon I."/>
            <person name="Castelle C.J."/>
            <person name="Singh A."/>
            <person name="Wilkins M.J."/>
            <person name="Williams K.H."/>
            <person name="Banfield J.F."/>
        </authorList>
    </citation>
    <scope>NUCLEOTIDE SEQUENCE [LARGE SCALE GENOMIC DNA]</scope>
</reference>
<dbReference type="STRING" id="1618434.UR52_C0022G0012"/>
<dbReference type="InterPro" id="IPR051405">
    <property type="entry name" value="phD/YefM_antitoxin"/>
</dbReference>
<dbReference type="NCBIfam" id="TIGR01552">
    <property type="entry name" value="phd_fam"/>
    <property type="match status" value="1"/>
</dbReference>
<dbReference type="InterPro" id="IPR006442">
    <property type="entry name" value="Antitoxin_Phd/YefM"/>
</dbReference>
<name>A0A0G0D4D6_9BACT</name>
<dbReference type="InterPro" id="IPR036165">
    <property type="entry name" value="YefM-like_sf"/>
</dbReference>